<protein>
    <submittedName>
        <fullName evidence="1">Uncharacterized protein</fullName>
    </submittedName>
</protein>
<accession>A0A0U5BNJ6</accession>
<reference evidence="1 2" key="2">
    <citation type="submission" date="2016-01" db="EMBL/GenBank/DDBJ databases">
        <title>Microcella alkaliphila JAM AC0309 whole genome shotgun sequence.</title>
        <authorList>
            <person name="Kurata A."/>
            <person name="Hirose Y."/>
            <person name="Kishimoto N."/>
            <person name="Kobayashi T."/>
        </authorList>
    </citation>
    <scope>NUCLEOTIDE SEQUENCE [LARGE SCALE GENOMIC DNA]</scope>
    <source>
        <strain evidence="1 2">JAM AC0309</strain>
    </source>
</reference>
<proteinExistence type="predicted"/>
<evidence type="ECO:0000313" key="1">
    <source>
        <dbReference type="EMBL" id="BAU31798.1"/>
    </source>
</evidence>
<dbReference type="Proteomes" id="UP000218965">
    <property type="component" value="Chromosome"/>
</dbReference>
<gene>
    <name evidence="1" type="ORF">MalAC0309_0933</name>
</gene>
<sequence length="62" mass="6923">MEPIPIAGGEPMKRKNVTREALHRAALRSTRASAALENRSVPVGVTRSERVERFLAARKQRV</sequence>
<dbReference type="AlphaFoldDB" id="A0A0U5BNJ6"/>
<reference evidence="2" key="1">
    <citation type="submission" date="2015-12" db="EMBL/GenBank/DDBJ databases">
        <authorList>
            <person name="Shamseldin A."/>
            <person name="Moawad H."/>
            <person name="Abd El-Rahim W.M."/>
            <person name="Sadowsky M.J."/>
        </authorList>
    </citation>
    <scope>NUCLEOTIDE SEQUENCE [LARGE SCALE GENOMIC DNA]</scope>
    <source>
        <strain evidence="2">JAM AC0309</strain>
    </source>
</reference>
<evidence type="ECO:0000313" key="2">
    <source>
        <dbReference type="Proteomes" id="UP000218965"/>
    </source>
</evidence>
<name>A0A0U5BNJ6_9MICO</name>
<dbReference type="KEGG" id="malk:MalAC0309_0933"/>
<organism evidence="1 2">
    <name type="scientific">Microcella alkaliphila</name>
    <dbReference type="NCBI Taxonomy" id="279828"/>
    <lineage>
        <taxon>Bacteria</taxon>
        <taxon>Bacillati</taxon>
        <taxon>Actinomycetota</taxon>
        <taxon>Actinomycetes</taxon>
        <taxon>Micrococcales</taxon>
        <taxon>Microbacteriaceae</taxon>
        <taxon>Microcella</taxon>
    </lineage>
</organism>
<dbReference type="EMBL" id="AP017315">
    <property type="protein sequence ID" value="BAU31798.1"/>
    <property type="molecule type" value="Genomic_DNA"/>
</dbReference>